<dbReference type="Pfam" id="PF02368">
    <property type="entry name" value="Big_2"/>
    <property type="match status" value="3"/>
</dbReference>
<dbReference type="SUPFAM" id="SSF48230">
    <property type="entry name" value="Chondroitin AC/alginate lyase"/>
    <property type="match status" value="1"/>
</dbReference>
<feature type="domain" description="BIG2" evidence="3">
    <location>
        <begin position="9"/>
        <end position="84"/>
    </location>
</feature>
<keyword evidence="1" id="KW-0732">Signal</keyword>
<keyword evidence="2" id="KW-0456">Lyase</keyword>
<evidence type="ECO:0000313" key="4">
    <source>
        <dbReference type="EMBL" id="RHK29015.1"/>
    </source>
</evidence>
<sequence length="863" mass="95584">MGEAAILTEVKLNVTDPLRLLVGTDSLISYSLSPDYATTKELVWTSDDEEIASVDAEGCIIAHKVGETNIRVQSKVGYVAMAILKLQVISEIIKVTDITVTPENPEVFATANLQLQATVSPATATYPAVKWTSETPDIASVSENGVVTGIANGNEEATARIRVSATDGSKVTKVIEVKVKPIIPVEAIEFVGEEPELALNEITKLAYTITPANATVESLSWTSSDEAVVSVTNEGIVTAHAYGEAEITAATSDGTKTAKMKVSVVKGRINDYGEALLAYSTMRGGTTKMDDGKLVVTYKAATNREDLNRGGTYFNATKYPILAVKAGCEVMNSFWHNIDLVQGGKYYSYKDNKYKTFINTKDGNRICYVNLSIPGDDNTGGYFSSGEKYADRFIINSGENASKTASYDIYWVKTFKSVEELELILLVKKQYKRIMIMKNIFIYTILCVLATINISCSTEFTEEKSSDIDSWPSSPTYVFTHPCMLHTDADFEYVRQKAMVDQKEPWLMGYEKLKTSKRAQKTYLPNPKAEIKRGGGPNDSYIISTDGAAAYQLALMWKMTNDKDYADASIRIMNEWAKICKSITGSEAILVAGFTGYQYANAAEIMRDYEGWNKDDFEKFKQWLVDVIYPICYTFLADHNGATADQAWMSWDLPAMVTILAIGILCDDSDKVNIALNYFYNGSGAGCIKNSVVARHKDPDGNVETFAQSQEMGRDQGHSTLNPPFHAYFCQMALNAIGVDLFDYDNHVILDLCEYTAKYNLVKGQIPQMPYTPYYSGKEGWHNVIDPDGQGRARVGWELIYNHYKLKGDNPYYSRAFARSMRPEGGGAREGVEADDLGFGTLMYTREPIEPGEDQEAVPARTQ</sequence>
<proteinExistence type="predicted"/>
<dbReference type="Pfam" id="PF05426">
    <property type="entry name" value="Alginate_lyase"/>
    <property type="match status" value="1"/>
</dbReference>
<organism evidence="4 5">
    <name type="scientific">Bacteroides xylanisolvens</name>
    <dbReference type="NCBI Taxonomy" id="371601"/>
    <lineage>
        <taxon>Bacteria</taxon>
        <taxon>Pseudomonadati</taxon>
        <taxon>Bacteroidota</taxon>
        <taxon>Bacteroidia</taxon>
        <taxon>Bacteroidales</taxon>
        <taxon>Bacteroidaceae</taxon>
        <taxon>Bacteroides</taxon>
    </lineage>
</organism>
<name>A0A415G078_9BACE</name>
<gene>
    <name evidence="4" type="ORF">DW075_03930</name>
</gene>
<dbReference type="EMBL" id="QRNE01000012">
    <property type="protein sequence ID" value="RHK29015.1"/>
    <property type="molecule type" value="Genomic_DNA"/>
</dbReference>
<evidence type="ECO:0000256" key="1">
    <source>
        <dbReference type="ARBA" id="ARBA00022729"/>
    </source>
</evidence>
<feature type="domain" description="BIG2" evidence="3">
    <location>
        <begin position="94"/>
        <end position="175"/>
    </location>
</feature>
<dbReference type="Proteomes" id="UP000285503">
    <property type="component" value="Unassembled WGS sequence"/>
</dbReference>
<comment type="caution">
    <text evidence="4">The sequence shown here is derived from an EMBL/GenBank/DDBJ whole genome shotgun (WGS) entry which is preliminary data.</text>
</comment>
<dbReference type="GO" id="GO:0016829">
    <property type="term" value="F:lyase activity"/>
    <property type="evidence" value="ECO:0007669"/>
    <property type="project" value="UniProtKB-KW"/>
</dbReference>
<dbReference type="Gene3D" id="1.50.10.100">
    <property type="entry name" value="Chondroitin AC/alginate lyase"/>
    <property type="match status" value="1"/>
</dbReference>
<accession>A0A415G078</accession>
<dbReference type="SMART" id="SM00635">
    <property type="entry name" value="BID_2"/>
    <property type="match status" value="3"/>
</dbReference>
<evidence type="ECO:0000259" key="3">
    <source>
        <dbReference type="SMART" id="SM00635"/>
    </source>
</evidence>
<evidence type="ECO:0000256" key="2">
    <source>
        <dbReference type="ARBA" id="ARBA00023239"/>
    </source>
</evidence>
<protein>
    <submittedName>
        <fullName evidence="4">DUF4979 domain-containing protein</fullName>
    </submittedName>
</protein>
<dbReference type="GO" id="GO:0042597">
    <property type="term" value="C:periplasmic space"/>
    <property type="evidence" value="ECO:0007669"/>
    <property type="project" value="InterPro"/>
</dbReference>
<dbReference type="InterPro" id="IPR008929">
    <property type="entry name" value="Chondroitin_lyas"/>
</dbReference>
<reference evidence="4 5" key="1">
    <citation type="submission" date="2018-08" db="EMBL/GenBank/DDBJ databases">
        <title>A genome reference for cultivated species of the human gut microbiota.</title>
        <authorList>
            <person name="Zou Y."/>
            <person name="Xue W."/>
            <person name="Luo G."/>
        </authorList>
    </citation>
    <scope>NUCLEOTIDE SEQUENCE [LARGE SCALE GENOMIC DNA]</scope>
    <source>
        <strain evidence="4 5">AF46-11NS</strain>
    </source>
</reference>
<dbReference type="AlphaFoldDB" id="A0A415G078"/>
<dbReference type="InterPro" id="IPR008397">
    <property type="entry name" value="Alginate_lyase_dom"/>
</dbReference>
<dbReference type="InterPro" id="IPR008964">
    <property type="entry name" value="Invasin/intimin_cell_adhesion"/>
</dbReference>
<dbReference type="SUPFAM" id="SSF49373">
    <property type="entry name" value="Invasin/intimin cell-adhesion fragments"/>
    <property type="match status" value="3"/>
</dbReference>
<dbReference type="InterPro" id="IPR003343">
    <property type="entry name" value="Big_2"/>
</dbReference>
<feature type="domain" description="BIG2" evidence="3">
    <location>
        <begin position="184"/>
        <end position="261"/>
    </location>
</feature>
<evidence type="ECO:0000313" key="5">
    <source>
        <dbReference type="Proteomes" id="UP000285503"/>
    </source>
</evidence>
<dbReference type="Gene3D" id="2.60.40.1080">
    <property type="match status" value="3"/>
</dbReference>